<evidence type="ECO:0000313" key="4">
    <source>
        <dbReference type="Proteomes" id="UP000645610"/>
    </source>
</evidence>
<dbReference type="InterPro" id="IPR025665">
    <property type="entry name" value="Beta-barrel_OMP_2"/>
</dbReference>
<organism evidence="3 4">
    <name type="scientific">Hymenobacter properus</name>
    <dbReference type="NCBI Taxonomy" id="2791026"/>
    <lineage>
        <taxon>Bacteria</taxon>
        <taxon>Pseudomonadati</taxon>
        <taxon>Bacteroidota</taxon>
        <taxon>Cytophagia</taxon>
        <taxon>Cytophagales</taxon>
        <taxon>Hymenobacteraceae</taxon>
        <taxon>Hymenobacter</taxon>
    </lineage>
</organism>
<protein>
    <submittedName>
        <fullName evidence="3">PorT family protein</fullName>
    </submittedName>
</protein>
<gene>
    <name evidence="3" type="ORF">I2I01_13180</name>
</gene>
<dbReference type="RefSeq" id="WP_196286946.1">
    <property type="nucleotide sequence ID" value="NZ_JADQDP010000003.1"/>
</dbReference>
<feature type="chain" id="PRO_5037657131" evidence="1">
    <location>
        <begin position="23"/>
        <end position="267"/>
    </location>
</feature>
<accession>A0A931BFN5</accession>
<name>A0A931BFN5_9BACT</name>
<reference evidence="3 4" key="1">
    <citation type="submission" date="2020-11" db="EMBL/GenBank/DDBJ databases">
        <authorList>
            <person name="Kim M.K."/>
        </authorList>
    </citation>
    <scope>NUCLEOTIDE SEQUENCE [LARGE SCALE GENOMIC DNA]</scope>
    <source>
        <strain evidence="3 4">BT439</strain>
    </source>
</reference>
<feature type="domain" description="Outer membrane protein beta-barrel" evidence="2">
    <location>
        <begin position="22"/>
        <end position="237"/>
    </location>
</feature>
<dbReference type="AlphaFoldDB" id="A0A931BFN5"/>
<keyword evidence="4" id="KW-1185">Reference proteome</keyword>
<evidence type="ECO:0000259" key="2">
    <source>
        <dbReference type="Pfam" id="PF13568"/>
    </source>
</evidence>
<evidence type="ECO:0000256" key="1">
    <source>
        <dbReference type="SAM" id="SignalP"/>
    </source>
</evidence>
<dbReference type="Pfam" id="PF13568">
    <property type="entry name" value="OMP_b-brl_2"/>
    <property type="match status" value="1"/>
</dbReference>
<comment type="caution">
    <text evidence="3">The sequence shown here is derived from an EMBL/GenBank/DDBJ whole genome shotgun (WGS) entry which is preliminary data.</text>
</comment>
<dbReference type="Proteomes" id="UP000645610">
    <property type="component" value="Unassembled WGS sequence"/>
</dbReference>
<proteinExistence type="predicted"/>
<keyword evidence="1" id="KW-0732">Signal</keyword>
<feature type="signal peptide" evidence="1">
    <location>
        <begin position="1"/>
        <end position="22"/>
    </location>
</feature>
<sequence>MKNLFSAMLLTGLAGAATTARAQSTVEFGPRLGLNVSTVKESGTPDPGSGFSQETKSIVGVQVGATLNVGINDNFSFQPSLIYSRKGAEFIGKSDFPFNPAYKTSIEATATPKIGYLELPLNFVYTFGGHDGFQVFAGPYVAMGVSGEGSAKATINTNDPDLQMALGGMTSFPATLKVEFGDKQNDNANNNNTSTNPGTLTATITVKRFDAGLNAGIGYRVGPFQAQLGYGLGLVNFTPKDTNGNDTGAKSYNRVFQLSANYFFGGK</sequence>
<evidence type="ECO:0000313" key="3">
    <source>
        <dbReference type="EMBL" id="MBF9142594.1"/>
    </source>
</evidence>
<dbReference type="EMBL" id="JADQDP010000003">
    <property type="protein sequence ID" value="MBF9142594.1"/>
    <property type="molecule type" value="Genomic_DNA"/>
</dbReference>